<dbReference type="Proteomes" id="UP000620124">
    <property type="component" value="Unassembled WGS sequence"/>
</dbReference>
<dbReference type="EMBL" id="JACAZI010000003">
    <property type="protein sequence ID" value="KAF7365599.1"/>
    <property type="molecule type" value="Genomic_DNA"/>
</dbReference>
<gene>
    <name evidence="2" type="ORF">MVEN_00433300</name>
</gene>
<proteinExistence type="predicted"/>
<sequence length="259" mass="27852">MEYRAPSSLATADAVLRRRSGASYFDEQGDLHRPTVLLVRRAPSSPPLPALPPFSSRSPSPPLSPGQVHTNEPEQSLTRRADSQTSFSSVSTASTAPLPTPDLTQRADLRTSFSFTSVSTVSTASALPTPVFIQPPPFLSLIPRGRLSFFPPSIRPLFSRASTSDSHFTGAKSSWFRPQSVRSDSQGSSSSSTGGSDSGSNSIDSGHRALIKSIGTTDKFTDKWPRPQSLRAWSMEIDAMTDPSPGLLEDGRGAGERYR</sequence>
<evidence type="ECO:0000256" key="1">
    <source>
        <dbReference type="SAM" id="MobiDB-lite"/>
    </source>
</evidence>
<name>A0A8H6YVS5_9AGAR</name>
<accession>A0A8H6YVS5</accession>
<feature type="compositionally biased region" description="Low complexity" evidence="1">
    <location>
        <begin position="180"/>
        <end position="204"/>
    </location>
</feature>
<keyword evidence="3" id="KW-1185">Reference proteome</keyword>
<feature type="compositionally biased region" description="Low complexity" evidence="1">
    <location>
        <begin position="83"/>
        <end position="96"/>
    </location>
</feature>
<evidence type="ECO:0000313" key="3">
    <source>
        <dbReference type="Proteomes" id="UP000620124"/>
    </source>
</evidence>
<comment type="caution">
    <text evidence="2">The sequence shown here is derived from an EMBL/GenBank/DDBJ whole genome shotgun (WGS) entry which is preliminary data.</text>
</comment>
<feature type="region of interest" description="Disordered" evidence="1">
    <location>
        <begin position="23"/>
        <end position="105"/>
    </location>
</feature>
<organism evidence="2 3">
    <name type="scientific">Mycena venus</name>
    <dbReference type="NCBI Taxonomy" id="2733690"/>
    <lineage>
        <taxon>Eukaryota</taxon>
        <taxon>Fungi</taxon>
        <taxon>Dikarya</taxon>
        <taxon>Basidiomycota</taxon>
        <taxon>Agaricomycotina</taxon>
        <taxon>Agaricomycetes</taxon>
        <taxon>Agaricomycetidae</taxon>
        <taxon>Agaricales</taxon>
        <taxon>Marasmiineae</taxon>
        <taxon>Mycenaceae</taxon>
        <taxon>Mycena</taxon>
    </lineage>
</organism>
<feature type="region of interest" description="Disordered" evidence="1">
    <location>
        <begin position="161"/>
        <end position="205"/>
    </location>
</feature>
<feature type="region of interest" description="Disordered" evidence="1">
    <location>
        <begin position="235"/>
        <end position="259"/>
    </location>
</feature>
<feature type="compositionally biased region" description="Polar residues" evidence="1">
    <location>
        <begin position="67"/>
        <end position="76"/>
    </location>
</feature>
<evidence type="ECO:0000313" key="2">
    <source>
        <dbReference type="EMBL" id="KAF7365599.1"/>
    </source>
</evidence>
<feature type="compositionally biased region" description="Basic and acidic residues" evidence="1">
    <location>
        <begin position="249"/>
        <end position="259"/>
    </location>
</feature>
<dbReference type="AlphaFoldDB" id="A0A8H6YVS5"/>
<reference evidence="2" key="1">
    <citation type="submission" date="2020-05" db="EMBL/GenBank/DDBJ databases">
        <title>Mycena genomes resolve the evolution of fungal bioluminescence.</title>
        <authorList>
            <person name="Tsai I.J."/>
        </authorList>
    </citation>
    <scope>NUCLEOTIDE SEQUENCE</scope>
    <source>
        <strain evidence="2">CCC161011</strain>
    </source>
</reference>
<protein>
    <submittedName>
        <fullName evidence="2">Uncharacterized protein</fullName>
    </submittedName>
</protein>